<dbReference type="Proteomes" id="UP001060215">
    <property type="component" value="Chromosome 1"/>
</dbReference>
<keyword evidence="2" id="KW-1185">Reference proteome</keyword>
<accession>A0ACC0J403</accession>
<organism evidence="1 2">
    <name type="scientific">Camellia lanceoleosa</name>
    <dbReference type="NCBI Taxonomy" id="1840588"/>
    <lineage>
        <taxon>Eukaryota</taxon>
        <taxon>Viridiplantae</taxon>
        <taxon>Streptophyta</taxon>
        <taxon>Embryophyta</taxon>
        <taxon>Tracheophyta</taxon>
        <taxon>Spermatophyta</taxon>
        <taxon>Magnoliopsida</taxon>
        <taxon>eudicotyledons</taxon>
        <taxon>Gunneridae</taxon>
        <taxon>Pentapetalae</taxon>
        <taxon>asterids</taxon>
        <taxon>Ericales</taxon>
        <taxon>Theaceae</taxon>
        <taxon>Camellia</taxon>
    </lineage>
</organism>
<comment type="caution">
    <text evidence="1">The sequence shown here is derived from an EMBL/GenBank/DDBJ whole genome shotgun (WGS) entry which is preliminary data.</text>
</comment>
<reference evidence="1 2" key="1">
    <citation type="journal article" date="2022" name="Plant J.">
        <title>Chromosome-level genome of Camellia lanceoleosa provides a valuable resource for understanding genome evolution and self-incompatibility.</title>
        <authorList>
            <person name="Gong W."/>
            <person name="Xiao S."/>
            <person name="Wang L."/>
            <person name="Liao Z."/>
            <person name="Chang Y."/>
            <person name="Mo W."/>
            <person name="Hu G."/>
            <person name="Li W."/>
            <person name="Zhao G."/>
            <person name="Zhu H."/>
            <person name="Hu X."/>
            <person name="Ji K."/>
            <person name="Xiang X."/>
            <person name="Song Q."/>
            <person name="Yuan D."/>
            <person name="Jin S."/>
            <person name="Zhang L."/>
        </authorList>
    </citation>
    <scope>NUCLEOTIDE SEQUENCE [LARGE SCALE GENOMIC DNA]</scope>
    <source>
        <strain evidence="1">SQ_2022a</strain>
    </source>
</reference>
<proteinExistence type="predicted"/>
<protein>
    <submittedName>
        <fullName evidence="1">Uncharacterized protein</fullName>
    </submittedName>
</protein>
<evidence type="ECO:0000313" key="1">
    <source>
        <dbReference type="EMBL" id="KAI8030966.1"/>
    </source>
</evidence>
<sequence>MGDFALKEPLLAPYRTMVQGLLTQFDDVQIQHTPRTHNRFPDVLATLGAKVDIPDDSIAIVIEKRTSAAMLTEEHTEQDVEGWKADIIQQNS</sequence>
<dbReference type="EMBL" id="CM045758">
    <property type="protein sequence ID" value="KAI8030966.1"/>
    <property type="molecule type" value="Genomic_DNA"/>
</dbReference>
<name>A0ACC0J403_9ERIC</name>
<gene>
    <name evidence="1" type="ORF">LOK49_LG01G01495</name>
</gene>
<evidence type="ECO:0000313" key="2">
    <source>
        <dbReference type="Proteomes" id="UP001060215"/>
    </source>
</evidence>